<feature type="signal peptide" evidence="1">
    <location>
        <begin position="1"/>
        <end position="31"/>
    </location>
</feature>
<sequence length="282" mass="30351">MGRRYPTLMTRTRFTSLLAALATALPLTTPAAGQVLSNDVSDVVNVTLLSGWRSGDGTHFAALKFSMAPGWKTYWRAPGDGGVPTRMDWSASGNLDAAQVLWPTPQVFRQNGLRSVGYSGDFVLPVAFTAHDDGPIALDGQLEFGVCSEICLPVSLDLATLLPPNETHNVEEIATAIQKQPITAAQAGVRHVECTISYGDKRARIDMQIDMPPLQGNGEAMVLEVADPRLWVGEPFLTRSGDTLRATAELAARGGTPFRVDMDRVRMTIITTQNAVEIVGCA</sequence>
<dbReference type="STRING" id="670155.SAMN04488001_2861"/>
<gene>
    <name evidence="3" type="ORF">SAMN04488001_2861</name>
</gene>
<reference evidence="4" key="1">
    <citation type="submission" date="2016-10" db="EMBL/GenBank/DDBJ databases">
        <authorList>
            <person name="Varghese N."/>
            <person name="Submissions S."/>
        </authorList>
    </citation>
    <scope>NUCLEOTIDE SEQUENCE [LARGE SCALE GENOMIC DNA]</scope>
    <source>
        <strain evidence="4">DSM 26922</strain>
    </source>
</reference>
<dbReference type="OrthoDB" id="9811036at2"/>
<evidence type="ECO:0000313" key="3">
    <source>
        <dbReference type="EMBL" id="SDX28506.1"/>
    </source>
</evidence>
<organism evidence="3 4">
    <name type="scientific">Litoreibacter albidus</name>
    <dbReference type="NCBI Taxonomy" id="670155"/>
    <lineage>
        <taxon>Bacteria</taxon>
        <taxon>Pseudomonadati</taxon>
        <taxon>Pseudomonadota</taxon>
        <taxon>Alphaproteobacteria</taxon>
        <taxon>Rhodobacterales</taxon>
        <taxon>Roseobacteraceae</taxon>
        <taxon>Litoreibacter</taxon>
    </lineage>
</organism>
<dbReference type="Pfam" id="PF11412">
    <property type="entry name" value="DsbD_N"/>
    <property type="match status" value="1"/>
</dbReference>
<keyword evidence="4" id="KW-1185">Reference proteome</keyword>
<accession>A0A1H3AFP9</accession>
<name>A0A1H3AFP9_9RHOB</name>
<protein>
    <submittedName>
        <fullName evidence="3">Thiol-disulfide interchange protein, contains DsbC and DsbD domains</fullName>
    </submittedName>
</protein>
<dbReference type="EMBL" id="FNOI01000005">
    <property type="protein sequence ID" value="SDX28506.1"/>
    <property type="molecule type" value="Genomic_DNA"/>
</dbReference>
<dbReference type="AlphaFoldDB" id="A0A1H3AFP9"/>
<evidence type="ECO:0000313" key="4">
    <source>
        <dbReference type="Proteomes" id="UP000199441"/>
    </source>
</evidence>
<dbReference type="Proteomes" id="UP000199441">
    <property type="component" value="Unassembled WGS sequence"/>
</dbReference>
<keyword evidence="1" id="KW-0732">Signal</keyword>
<feature type="chain" id="PRO_5011581320" evidence="1">
    <location>
        <begin position="32"/>
        <end position="282"/>
    </location>
</feature>
<proteinExistence type="predicted"/>
<feature type="domain" description="Thiol:disulfide interchange protein DsbD N-terminal" evidence="2">
    <location>
        <begin position="57"/>
        <end position="161"/>
    </location>
</feature>
<evidence type="ECO:0000256" key="1">
    <source>
        <dbReference type="SAM" id="SignalP"/>
    </source>
</evidence>
<evidence type="ECO:0000259" key="2">
    <source>
        <dbReference type="Pfam" id="PF11412"/>
    </source>
</evidence>
<dbReference type="InterPro" id="IPR028250">
    <property type="entry name" value="DsbDN"/>
</dbReference>